<sequence length="110" mass="12281">ALVRDGFRCVVSGKYDQTTRLHSPRFLAPTDEIWEAGVVYTVCTHCARVHVAQRRLEQQGGVPSSLASVLAVLKSFGDVIEQLNGTNLHSLSDIITMQSDVHEWFTRLEN</sequence>
<keyword evidence="2" id="KW-1185">Reference proteome</keyword>
<accession>A0A2H3D4V8</accession>
<proteinExistence type="predicted"/>
<evidence type="ECO:0000313" key="2">
    <source>
        <dbReference type="Proteomes" id="UP000217790"/>
    </source>
</evidence>
<organism evidence="1 2">
    <name type="scientific">Armillaria gallica</name>
    <name type="common">Bulbous honey fungus</name>
    <name type="synonym">Armillaria bulbosa</name>
    <dbReference type="NCBI Taxonomy" id="47427"/>
    <lineage>
        <taxon>Eukaryota</taxon>
        <taxon>Fungi</taxon>
        <taxon>Dikarya</taxon>
        <taxon>Basidiomycota</taxon>
        <taxon>Agaricomycotina</taxon>
        <taxon>Agaricomycetes</taxon>
        <taxon>Agaricomycetidae</taxon>
        <taxon>Agaricales</taxon>
        <taxon>Marasmiineae</taxon>
        <taxon>Physalacriaceae</taxon>
        <taxon>Armillaria</taxon>
    </lineage>
</organism>
<dbReference type="EMBL" id="KZ293666">
    <property type="protein sequence ID" value="PBK90285.1"/>
    <property type="molecule type" value="Genomic_DNA"/>
</dbReference>
<dbReference type="STRING" id="47427.A0A2H3D4V8"/>
<dbReference type="InParanoid" id="A0A2H3D4V8"/>
<feature type="non-terminal residue" evidence="1">
    <location>
        <position position="1"/>
    </location>
</feature>
<reference evidence="2" key="1">
    <citation type="journal article" date="2017" name="Nat. Ecol. Evol.">
        <title>Genome expansion and lineage-specific genetic innovations in the forest pathogenic fungi Armillaria.</title>
        <authorList>
            <person name="Sipos G."/>
            <person name="Prasanna A.N."/>
            <person name="Walter M.C."/>
            <person name="O'Connor E."/>
            <person name="Balint B."/>
            <person name="Krizsan K."/>
            <person name="Kiss B."/>
            <person name="Hess J."/>
            <person name="Varga T."/>
            <person name="Slot J."/>
            <person name="Riley R."/>
            <person name="Boka B."/>
            <person name="Rigling D."/>
            <person name="Barry K."/>
            <person name="Lee J."/>
            <person name="Mihaltcheva S."/>
            <person name="LaButti K."/>
            <person name="Lipzen A."/>
            <person name="Waldron R."/>
            <person name="Moloney N.M."/>
            <person name="Sperisen C."/>
            <person name="Kredics L."/>
            <person name="Vagvoelgyi C."/>
            <person name="Patrignani A."/>
            <person name="Fitzpatrick D."/>
            <person name="Nagy I."/>
            <person name="Doyle S."/>
            <person name="Anderson J.B."/>
            <person name="Grigoriev I.V."/>
            <person name="Gueldener U."/>
            <person name="Muensterkoetter M."/>
            <person name="Nagy L.G."/>
        </authorList>
    </citation>
    <scope>NUCLEOTIDE SEQUENCE [LARGE SCALE GENOMIC DNA]</scope>
    <source>
        <strain evidence="2">Ar21-2</strain>
    </source>
</reference>
<gene>
    <name evidence="1" type="ORF">ARMGADRAFT_934716</name>
</gene>
<dbReference type="OrthoDB" id="2104739at2759"/>
<dbReference type="AlphaFoldDB" id="A0A2H3D4V8"/>
<dbReference type="Proteomes" id="UP000217790">
    <property type="component" value="Unassembled WGS sequence"/>
</dbReference>
<name>A0A2H3D4V8_ARMGA</name>
<evidence type="ECO:0000313" key="1">
    <source>
        <dbReference type="EMBL" id="PBK90285.1"/>
    </source>
</evidence>
<protein>
    <submittedName>
        <fullName evidence="1">Uncharacterized protein</fullName>
    </submittedName>
</protein>